<comment type="caution">
    <text evidence="1">The sequence shown here is derived from an EMBL/GenBank/DDBJ whole genome shotgun (WGS) entry which is preliminary data.</text>
</comment>
<dbReference type="Proteomes" id="UP001164250">
    <property type="component" value="Chromosome 10"/>
</dbReference>
<dbReference type="EMBL" id="CM047906">
    <property type="protein sequence ID" value="KAJ0086995.1"/>
    <property type="molecule type" value="Genomic_DNA"/>
</dbReference>
<name>A0ACC1AJY8_9ROSI</name>
<evidence type="ECO:0000313" key="1">
    <source>
        <dbReference type="EMBL" id="KAJ0086995.1"/>
    </source>
</evidence>
<proteinExistence type="predicted"/>
<evidence type="ECO:0000313" key="2">
    <source>
        <dbReference type="Proteomes" id="UP001164250"/>
    </source>
</evidence>
<protein>
    <submittedName>
        <fullName evidence="1">Uncharacterized protein</fullName>
    </submittedName>
</protein>
<keyword evidence="2" id="KW-1185">Reference proteome</keyword>
<reference evidence="2" key="1">
    <citation type="journal article" date="2023" name="G3 (Bethesda)">
        <title>Genome assembly and association tests identify interacting loci associated with vigor, precocity, and sex in interspecific pistachio rootstocks.</title>
        <authorList>
            <person name="Palmer W."/>
            <person name="Jacygrad E."/>
            <person name="Sagayaradj S."/>
            <person name="Cavanaugh K."/>
            <person name="Han R."/>
            <person name="Bertier L."/>
            <person name="Beede B."/>
            <person name="Kafkas S."/>
            <person name="Golino D."/>
            <person name="Preece J."/>
            <person name="Michelmore R."/>
        </authorList>
    </citation>
    <scope>NUCLEOTIDE SEQUENCE [LARGE SCALE GENOMIC DNA]</scope>
</reference>
<gene>
    <name evidence="1" type="ORF">Patl1_06840</name>
</gene>
<accession>A0ACC1AJY8</accession>
<sequence>MAEKGHFVVYIADQRRFVIPLKYLKNNIIRDLFAMAKDEFGLPNGEPITLPCEAVFMEYVVSLIQRHAAKDLENALLMSLATSRCLPTSNLHQEQSNQQSLLCSF</sequence>
<organism evidence="1 2">
    <name type="scientific">Pistacia atlantica</name>
    <dbReference type="NCBI Taxonomy" id="434234"/>
    <lineage>
        <taxon>Eukaryota</taxon>
        <taxon>Viridiplantae</taxon>
        <taxon>Streptophyta</taxon>
        <taxon>Embryophyta</taxon>
        <taxon>Tracheophyta</taxon>
        <taxon>Spermatophyta</taxon>
        <taxon>Magnoliopsida</taxon>
        <taxon>eudicotyledons</taxon>
        <taxon>Gunneridae</taxon>
        <taxon>Pentapetalae</taxon>
        <taxon>rosids</taxon>
        <taxon>malvids</taxon>
        <taxon>Sapindales</taxon>
        <taxon>Anacardiaceae</taxon>
        <taxon>Pistacia</taxon>
    </lineage>
</organism>